<name>A0AAV5HXM8_9ROSI</name>
<accession>A0AAV5HXM8</accession>
<sequence length="35" mass="3875">MVSANKEMAVYCFDTLLAHYNGEEAPPPAFEDGEQ</sequence>
<evidence type="ECO:0000313" key="2">
    <source>
        <dbReference type="Proteomes" id="UP001054252"/>
    </source>
</evidence>
<dbReference type="EMBL" id="BPVZ01000005">
    <property type="protein sequence ID" value="GKU91530.1"/>
    <property type="molecule type" value="Genomic_DNA"/>
</dbReference>
<dbReference type="Proteomes" id="UP001054252">
    <property type="component" value="Unassembled WGS sequence"/>
</dbReference>
<keyword evidence="2" id="KW-1185">Reference proteome</keyword>
<proteinExistence type="predicted"/>
<reference evidence="1 2" key="1">
    <citation type="journal article" date="2021" name="Commun. Biol.">
        <title>The genome of Shorea leprosula (Dipterocarpaceae) highlights the ecological relevance of drought in aseasonal tropical rainforests.</title>
        <authorList>
            <person name="Ng K.K.S."/>
            <person name="Kobayashi M.J."/>
            <person name="Fawcett J.A."/>
            <person name="Hatakeyama M."/>
            <person name="Paape T."/>
            <person name="Ng C.H."/>
            <person name="Ang C.C."/>
            <person name="Tnah L.H."/>
            <person name="Lee C.T."/>
            <person name="Nishiyama T."/>
            <person name="Sese J."/>
            <person name="O'Brien M.J."/>
            <person name="Copetti D."/>
            <person name="Mohd Noor M.I."/>
            <person name="Ong R.C."/>
            <person name="Putra M."/>
            <person name="Sireger I.Z."/>
            <person name="Indrioko S."/>
            <person name="Kosugi Y."/>
            <person name="Izuno A."/>
            <person name="Isagi Y."/>
            <person name="Lee S.L."/>
            <person name="Shimizu K.K."/>
        </authorList>
    </citation>
    <scope>NUCLEOTIDE SEQUENCE [LARGE SCALE GENOMIC DNA]</scope>
    <source>
        <strain evidence="1">214</strain>
    </source>
</reference>
<comment type="caution">
    <text evidence="1">The sequence shown here is derived from an EMBL/GenBank/DDBJ whole genome shotgun (WGS) entry which is preliminary data.</text>
</comment>
<gene>
    <name evidence="1" type="ORF">SLEP1_g5394</name>
</gene>
<protein>
    <submittedName>
        <fullName evidence="1">Uncharacterized protein</fullName>
    </submittedName>
</protein>
<dbReference type="AlphaFoldDB" id="A0AAV5HXM8"/>
<organism evidence="1 2">
    <name type="scientific">Rubroshorea leprosula</name>
    <dbReference type="NCBI Taxonomy" id="152421"/>
    <lineage>
        <taxon>Eukaryota</taxon>
        <taxon>Viridiplantae</taxon>
        <taxon>Streptophyta</taxon>
        <taxon>Embryophyta</taxon>
        <taxon>Tracheophyta</taxon>
        <taxon>Spermatophyta</taxon>
        <taxon>Magnoliopsida</taxon>
        <taxon>eudicotyledons</taxon>
        <taxon>Gunneridae</taxon>
        <taxon>Pentapetalae</taxon>
        <taxon>rosids</taxon>
        <taxon>malvids</taxon>
        <taxon>Malvales</taxon>
        <taxon>Dipterocarpaceae</taxon>
        <taxon>Rubroshorea</taxon>
    </lineage>
</organism>
<evidence type="ECO:0000313" key="1">
    <source>
        <dbReference type="EMBL" id="GKU91530.1"/>
    </source>
</evidence>